<accession>A0A7S2WKB2</accession>
<reference evidence="1" key="1">
    <citation type="submission" date="2021-01" db="EMBL/GenBank/DDBJ databases">
        <authorList>
            <person name="Corre E."/>
            <person name="Pelletier E."/>
            <person name="Niang G."/>
            <person name="Scheremetjew M."/>
            <person name="Finn R."/>
            <person name="Kale V."/>
            <person name="Holt S."/>
            <person name="Cochrane G."/>
            <person name="Meng A."/>
            <person name="Brown T."/>
            <person name="Cohen L."/>
        </authorList>
    </citation>
    <scope>NUCLEOTIDE SEQUENCE</scope>
    <source>
        <strain evidence="1">CCMP1452</strain>
    </source>
</reference>
<evidence type="ECO:0000313" key="1">
    <source>
        <dbReference type="EMBL" id="CAD9693867.1"/>
    </source>
</evidence>
<dbReference type="AlphaFoldDB" id="A0A7S2WKB2"/>
<sequence>MLFQNLVHSVIITFDYKDQGWGNSKSSISIVENDDTNNLVVQSPTAKHHTTHCQLVFNPKPGCTYALAYIVGGGGGHHLYAQNVKLSSAVRSVCCPLANRLHTGDLFVLDLVRATVDDIKNGYDLGRYHRFYSLFKSVGVDLRDQSHIEQVYLMLKELGRRFN</sequence>
<organism evidence="1">
    <name type="scientific">Eucampia antarctica</name>
    <dbReference type="NCBI Taxonomy" id="49252"/>
    <lineage>
        <taxon>Eukaryota</taxon>
        <taxon>Sar</taxon>
        <taxon>Stramenopiles</taxon>
        <taxon>Ochrophyta</taxon>
        <taxon>Bacillariophyta</taxon>
        <taxon>Mediophyceae</taxon>
        <taxon>Biddulphiophycidae</taxon>
        <taxon>Hemiaulales</taxon>
        <taxon>Hemiaulaceae</taxon>
        <taxon>Eucampia</taxon>
    </lineage>
</organism>
<name>A0A7S2WKB2_9STRA</name>
<protein>
    <submittedName>
        <fullName evidence="1">Uncharacterized protein</fullName>
    </submittedName>
</protein>
<gene>
    <name evidence="1" type="ORF">EANT1437_LOCUS13306</name>
</gene>
<dbReference type="EMBL" id="HBHI01025981">
    <property type="protein sequence ID" value="CAD9693867.1"/>
    <property type="molecule type" value="Transcribed_RNA"/>
</dbReference>
<proteinExistence type="predicted"/>